<evidence type="ECO:0000256" key="4">
    <source>
        <dbReference type="SAM" id="MobiDB-lite"/>
    </source>
</evidence>
<dbReference type="SUPFAM" id="SSF51126">
    <property type="entry name" value="Pectin lyase-like"/>
    <property type="match status" value="2"/>
</dbReference>
<dbReference type="Gene3D" id="3.40.50.300">
    <property type="entry name" value="P-loop containing nucleotide triphosphate hydrolases"/>
    <property type="match status" value="1"/>
</dbReference>
<name>A0A6G9GZX0_9ACTN</name>
<dbReference type="AlphaFoldDB" id="A0A6G9GZX0"/>
<evidence type="ECO:0000256" key="1">
    <source>
        <dbReference type="ARBA" id="ARBA00010378"/>
    </source>
</evidence>
<dbReference type="Gene3D" id="1.10.8.60">
    <property type="match status" value="1"/>
</dbReference>
<dbReference type="RefSeq" id="WP_167029506.1">
    <property type="nucleotide sequence ID" value="NZ_CP050177.1"/>
</dbReference>
<sequence length="907" mass="95647">MTRELQRVAARGWGTHRTIASAVRAAADGAVVSVQPGTYTESLVLDRDVTLVAEKGPGTVRLTAAHGPAVSVPAGRVALRELEITGADPAEPAVLVRGGEVELERCEISGGRLELARDARAVVRGCTVRDSRRAGVHVTGTAHGTFEDCVVHTVDGHGITLVDTAGAELRRTRVRHTTACGILLGGTSTAVLDDCDVAHAGDAALLVYAPARPLLRGCRLHDTTAQGVRVEDAPDVPVQRTRAGTAGASATASTAGASDAGAESAGQDERRIRLDGCEIFRTGAEGVLVSGGSEVLLRACEVRETPGAGVLARGLARVELDTVRIVDVPDTALTATEGAELRARACELARSGGNGLLADGTSVVEMVDSSIAATGNCGVRLAGNARLRLADCRVADSAQDGVRVGGSAELVAEHTRVERSALAGVRVDGADAVLRACEVTGAETGVRVATRHRPLLEDCVVTGARRTGIEVGPDTGVLIRGGRVADTGSAGVFLEERSQAWIEGLEISEARGSGLVVWTGADPRIRAVTVAGSGKNGIYVHEEGAGVFEDCEISRSAFPALYVGSKAAPVLRRCLVRDVQEDLSAAEDAVPVFEDCTVRDVAVGTMPHRPEEAARSGGPGSSAVPGRPAEQDPAPEQLPALMKELEALVGLERVKQEVGSLTKVMQMVKRREEAGLQPPPLSRHLVFAGNPGTGKTTVARLYGRLLAALGLLARGHLVEADRGSLVGEYVGHTSPKTTAVFRRAMGGVLFIDEAYALVPHGQSTDFGHEAIATLVKLMEDHRDDVVVIAAGYPADMRRFMESNPGLESRFTRTLTFDDYAADELVEIVRYQAVRHQYRLPDETLAALLGYFDGLERAEHFGNGRAARQVFQRMTEQHAERVADLPEPDTDDLTIIRPQDLPESLAPP</sequence>
<evidence type="ECO:0000256" key="3">
    <source>
        <dbReference type="ARBA" id="ARBA00022840"/>
    </source>
</evidence>
<dbReference type="GO" id="GO:0005524">
    <property type="term" value="F:ATP binding"/>
    <property type="evidence" value="ECO:0007669"/>
    <property type="project" value="UniProtKB-KW"/>
</dbReference>
<accession>A0A6G9GZX0</accession>
<dbReference type="InterPro" id="IPR003959">
    <property type="entry name" value="ATPase_AAA_core"/>
</dbReference>
<dbReference type="InterPro" id="IPR012334">
    <property type="entry name" value="Pectin_lyas_fold"/>
</dbReference>
<dbReference type="InterPro" id="IPR050773">
    <property type="entry name" value="CbxX/CfxQ_RuBisCO_ESX"/>
</dbReference>
<evidence type="ECO:0000259" key="5">
    <source>
        <dbReference type="SMART" id="SM00382"/>
    </source>
</evidence>
<dbReference type="InterPro" id="IPR003593">
    <property type="entry name" value="AAA+_ATPase"/>
</dbReference>
<dbReference type="GO" id="GO:0016887">
    <property type="term" value="F:ATP hydrolysis activity"/>
    <property type="evidence" value="ECO:0007669"/>
    <property type="project" value="InterPro"/>
</dbReference>
<dbReference type="InterPro" id="IPR011050">
    <property type="entry name" value="Pectin_lyase_fold/virulence"/>
</dbReference>
<dbReference type="Pfam" id="PF13229">
    <property type="entry name" value="Beta_helix"/>
    <property type="match status" value="3"/>
</dbReference>
<dbReference type="CDD" id="cd00009">
    <property type="entry name" value="AAA"/>
    <property type="match status" value="1"/>
</dbReference>
<dbReference type="SUPFAM" id="SSF52540">
    <property type="entry name" value="P-loop containing nucleoside triphosphate hydrolases"/>
    <property type="match status" value="1"/>
</dbReference>
<keyword evidence="3" id="KW-0067">ATP-binding</keyword>
<dbReference type="InterPro" id="IPR027417">
    <property type="entry name" value="P-loop_NTPase"/>
</dbReference>
<dbReference type="InterPro" id="IPR039448">
    <property type="entry name" value="Beta_helix"/>
</dbReference>
<dbReference type="Gene3D" id="2.160.20.10">
    <property type="entry name" value="Single-stranded right-handed beta-helix, Pectin lyase-like"/>
    <property type="match status" value="3"/>
</dbReference>
<dbReference type="Pfam" id="PF17866">
    <property type="entry name" value="AAA_lid_6"/>
    <property type="match status" value="1"/>
</dbReference>
<dbReference type="FunFam" id="3.40.50.300:FF:000216">
    <property type="entry name" value="Type VII secretion ATPase EccA"/>
    <property type="match status" value="1"/>
</dbReference>
<keyword evidence="7" id="KW-1185">Reference proteome</keyword>
<dbReference type="KEGG" id="slia:HA039_15280"/>
<reference evidence="6 7" key="1">
    <citation type="submission" date="2020-03" db="EMBL/GenBank/DDBJ databases">
        <title>A novel species.</title>
        <authorList>
            <person name="Gao J."/>
        </authorList>
    </citation>
    <scope>NUCLEOTIDE SEQUENCE [LARGE SCALE GENOMIC DNA]</scope>
    <source>
        <strain evidence="6 7">QMT-12</strain>
    </source>
</reference>
<dbReference type="Proteomes" id="UP000501179">
    <property type="component" value="Chromosome"/>
</dbReference>
<protein>
    <submittedName>
        <fullName evidence="6">AAA family ATPase</fullName>
    </submittedName>
</protein>
<feature type="region of interest" description="Disordered" evidence="4">
    <location>
        <begin position="607"/>
        <end position="634"/>
    </location>
</feature>
<dbReference type="PRINTS" id="PR00819">
    <property type="entry name" value="CBXCFQXSUPER"/>
</dbReference>
<dbReference type="InterPro" id="IPR000641">
    <property type="entry name" value="CbxX/CfxQ"/>
</dbReference>
<dbReference type="SMART" id="SM00382">
    <property type="entry name" value="AAA"/>
    <property type="match status" value="1"/>
</dbReference>
<gene>
    <name evidence="6" type="ORF">HA039_15280</name>
</gene>
<evidence type="ECO:0000313" key="7">
    <source>
        <dbReference type="Proteomes" id="UP000501179"/>
    </source>
</evidence>
<feature type="region of interest" description="Disordered" evidence="4">
    <location>
        <begin position="880"/>
        <end position="907"/>
    </location>
</feature>
<dbReference type="EMBL" id="CP050177">
    <property type="protein sequence ID" value="QIQ03511.1"/>
    <property type="molecule type" value="Genomic_DNA"/>
</dbReference>
<dbReference type="SMART" id="SM00710">
    <property type="entry name" value="PbH1"/>
    <property type="match status" value="13"/>
</dbReference>
<dbReference type="InterPro" id="IPR006626">
    <property type="entry name" value="PbH1"/>
</dbReference>
<feature type="compositionally biased region" description="Low complexity" evidence="4">
    <location>
        <begin position="241"/>
        <end position="265"/>
    </location>
</feature>
<proteinExistence type="inferred from homology"/>
<feature type="domain" description="AAA+ ATPase" evidence="5">
    <location>
        <begin position="681"/>
        <end position="820"/>
    </location>
</feature>
<evidence type="ECO:0000256" key="2">
    <source>
        <dbReference type="ARBA" id="ARBA00022741"/>
    </source>
</evidence>
<dbReference type="PANTHER" id="PTHR43392:SF2">
    <property type="entry name" value="AAA-TYPE ATPASE FAMILY PROTEIN _ ANKYRIN REPEAT FAMILY PROTEIN"/>
    <property type="match status" value="1"/>
</dbReference>
<dbReference type="InterPro" id="IPR041627">
    <property type="entry name" value="AAA_lid_6"/>
</dbReference>
<organism evidence="6 7">
    <name type="scientific">Streptomyces liangshanensis</name>
    <dbReference type="NCBI Taxonomy" id="2717324"/>
    <lineage>
        <taxon>Bacteria</taxon>
        <taxon>Bacillati</taxon>
        <taxon>Actinomycetota</taxon>
        <taxon>Actinomycetes</taxon>
        <taxon>Kitasatosporales</taxon>
        <taxon>Streptomycetaceae</taxon>
        <taxon>Streptomyces</taxon>
    </lineage>
</organism>
<dbReference type="PANTHER" id="PTHR43392">
    <property type="entry name" value="AAA-TYPE ATPASE FAMILY PROTEIN / ANKYRIN REPEAT FAMILY PROTEIN"/>
    <property type="match status" value="1"/>
</dbReference>
<comment type="similarity">
    <text evidence="1">Belongs to the CbxX/CfxQ family.</text>
</comment>
<feature type="region of interest" description="Disordered" evidence="4">
    <location>
        <begin position="241"/>
        <end position="267"/>
    </location>
</feature>
<dbReference type="Pfam" id="PF00004">
    <property type="entry name" value="AAA"/>
    <property type="match status" value="1"/>
</dbReference>
<keyword evidence="2" id="KW-0547">Nucleotide-binding</keyword>
<evidence type="ECO:0000313" key="6">
    <source>
        <dbReference type="EMBL" id="QIQ03511.1"/>
    </source>
</evidence>